<organism evidence="2 3">
    <name type="scientific">Pseudomonas savastanoi pv. phaseolicola</name>
    <name type="common">Pseudomonas syringae pv. phaseolicola</name>
    <dbReference type="NCBI Taxonomy" id="319"/>
    <lineage>
        <taxon>Bacteria</taxon>
        <taxon>Pseudomonadati</taxon>
        <taxon>Pseudomonadota</taxon>
        <taxon>Gammaproteobacteria</taxon>
        <taxon>Pseudomonadales</taxon>
        <taxon>Pseudomonadaceae</taxon>
        <taxon>Pseudomonas</taxon>
    </lineage>
</organism>
<gene>
    <name evidence="2" type="ORF">ALO55_00078</name>
</gene>
<dbReference type="RefSeq" id="WP_011167577.1">
    <property type="nucleotide sequence ID" value="NZ_CP166925.2"/>
</dbReference>
<evidence type="ECO:0000313" key="3">
    <source>
        <dbReference type="Proteomes" id="UP000050396"/>
    </source>
</evidence>
<evidence type="ECO:0000259" key="1">
    <source>
        <dbReference type="Pfam" id="PF18723"/>
    </source>
</evidence>
<feature type="domain" description="5-hmdU DNA kinase helical" evidence="1">
    <location>
        <begin position="14"/>
        <end position="287"/>
    </location>
</feature>
<sequence>MRTTPIKKLSKSVAYDDYWRFSSLRQQSFYDMLNGSKTQCNPIIEKYKFTNCYRVLDRTTQYLVKNISSSQTDSPGDVFLRTILFKNFNKIETWQAIEDRFGKIGLNNFNSIEIAKFLSELRAEKSKIYSAAYIMPSGKSQWGSSIKHENNLKMISHMLKLELHHSIWDHNHLGDIYNAFLKMPSIGKFLAFQYSVDIAYSTYSQATESQFVIAGPGAVRGIKKCFPDAVEKEFTYIIEKMADQQESEFERLGLQFQPLQNRALQLIDCQNIFCEVDKYLRVKRPELNISTSRIKQNYTPHKERIHYQLPEKWKAAIPRTTI</sequence>
<evidence type="ECO:0000313" key="2">
    <source>
        <dbReference type="EMBL" id="KPY20976.1"/>
    </source>
</evidence>
<dbReference type="EMBL" id="LJQZ01000050">
    <property type="protein sequence ID" value="KPY20976.1"/>
    <property type="molecule type" value="Genomic_DNA"/>
</dbReference>
<name>A0A0N8SFE6_PSESH</name>
<dbReference type="AlphaFoldDB" id="A0A0N8SFE6"/>
<reference evidence="2 3" key="1">
    <citation type="submission" date="2015-09" db="EMBL/GenBank/DDBJ databases">
        <title>Genome announcement of multiple Pseudomonas syringae strains.</title>
        <authorList>
            <person name="Thakur S."/>
            <person name="Wang P.W."/>
            <person name="Gong Y."/>
            <person name="Weir B.S."/>
            <person name="Guttman D.S."/>
        </authorList>
    </citation>
    <scope>NUCLEOTIDE SEQUENCE [LARGE SCALE GENOMIC DNA]</scope>
    <source>
        <strain evidence="2 3">ICMP2740</strain>
    </source>
</reference>
<comment type="caution">
    <text evidence="2">The sequence shown here is derived from an EMBL/GenBank/DDBJ whole genome shotgun (WGS) entry which is preliminary data.</text>
</comment>
<dbReference type="Proteomes" id="UP000050396">
    <property type="component" value="Unassembled WGS sequence"/>
</dbReference>
<accession>A0A0N8SFE6</accession>
<proteinExistence type="predicted"/>
<dbReference type="Pfam" id="PF18723">
    <property type="entry name" value="HMUDK_hel"/>
    <property type="match status" value="1"/>
</dbReference>
<dbReference type="InterPro" id="IPR040684">
    <property type="entry name" value="HMUDK_hel"/>
</dbReference>
<protein>
    <recommendedName>
        <fullName evidence="1">5-hmdU DNA kinase helical domain-containing protein</fullName>
    </recommendedName>
</protein>